<protein>
    <recommendedName>
        <fullName evidence="8">Major facilitator superfamily (MFS) profile domain-containing protein</fullName>
    </recommendedName>
</protein>
<feature type="transmembrane region" description="Helical" evidence="5">
    <location>
        <begin position="297"/>
        <end position="319"/>
    </location>
</feature>
<dbReference type="InterPro" id="IPR011701">
    <property type="entry name" value="MFS"/>
</dbReference>
<evidence type="ECO:0000256" key="5">
    <source>
        <dbReference type="SAM" id="Phobius"/>
    </source>
</evidence>
<keyword evidence="4 5" id="KW-0472">Membrane</keyword>
<dbReference type="Proteomes" id="UP000053342">
    <property type="component" value="Unassembled WGS sequence"/>
</dbReference>
<dbReference type="OrthoDB" id="2351791at2759"/>
<dbReference type="VEuPathDB" id="FungiDB:PV06_11079"/>
<keyword evidence="3 5" id="KW-1133">Transmembrane helix</keyword>
<dbReference type="SUPFAM" id="SSF103473">
    <property type="entry name" value="MFS general substrate transporter"/>
    <property type="match status" value="1"/>
</dbReference>
<sequence length="599" mass="65335">MSPKQTFGNISVKIALYCVGLEELNAQRLNGTATPSYSTVISYLLASAVTQPFIATTSDIWGTQTKVLWLSVATLVGGSIICALSQSPVLILAGLTLQGLGSGGMISLVQVISDRLVPSRRRPGGHCIVSASWAIGSVAGPFIGSKLASTATFYRLALFNTPLCGLSLALIPWVVPSCGSSTQCSWLRVDWEGMVLFLSSVSSLVFGITWSGVNFAWTSKFTFLTIAIGSSGIILFIIWERNVAEFPIFQATLFRKASQIAAYFYCCFQGAIFSCLLYFLPFYFASVQRRTPRQSTLCILPFSCSLLLGKVSSQVIIGYRPHKEILKVGWILTILGLGFLLLLEIDTALPTQILVLAIGGLGTGWLLSAVSFQTTTDRCSSSSGPAMYWFFQNFGMCLGVVVGGKVFRSTMAHFLTKYGVSTSIARDPESYVQELHLLDETDSVLQAILQAYLGGFHGVFYMLLSLSVLGFALTIVDEVTAISEFEGAQFEEIFAGMRAQVGAASTQRLADPSWQPIAEELKSKFCCDKAQLYKVYGALPLPWRPRPESGTLIVVKRLGNKASNWQIGEKYNLKDYYDFRGNALILLLGRDDCLRRSGT</sequence>
<feature type="transmembrane region" description="Helical" evidence="5">
    <location>
        <begin position="92"/>
        <end position="112"/>
    </location>
</feature>
<dbReference type="GO" id="GO:0022857">
    <property type="term" value="F:transmembrane transporter activity"/>
    <property type="evidence" value="ECO:0007669"/>
    <property type="project" value="InterPro"/>
</dbReference>
<organism evidence="6 7">
    <name type="scientific">Exophiala oligosperma</name>
    <dbReference type="NCBI Taxonomy" id="215243"/>
    <lineage>
        <taxon>Eukaryota</taxon>
        <taxon>Fungi</taxon>
        <taxon>Dikarya</taxon>
        <taxon>Ascomycota</taxon>
        <taxon>Pezizomycotina</taxon>
        <taxon>Eurotiomycetes</taxon>
        <taxon>Chaetothyriomycetidae</taxon>
        <taxon>Chaetothyriales</taxon>
        <taxon>Herpotrichiellaceae</taxon>
        <taxon>Exophiala</taxon>
    </lineage>
</organism>
<feature type="transmembrane region" description="Helical" evidence="5">
    <location>
        <begin position="153"/>
        <end position="175"/>
    </location>
</feature>
<accession>A0A0D2A8L0</accession>
<evidence type="ECO:0000313" key="7">
    <source>
        <dbReference type="Proteomes" id="UP000053342"/>
    </source>
</evidence>
<dbReference type="HOGENOM" id="CLU_455630_0_0_1"/>
<feature type="transmembrane region" description="Helical" evidence="5">
    <location>
        <begin position="260"/>
        <end position="285"/>
    </location>
</feature>
<dbReference type="Pfam" id="PF07690">
    <property type="entry name" value="MFS_1"/>
    <property type="match status" value="1"/>
</dbReference>
<dbReference type="InterPro" id="IPR036259">
    <property type="entry name" value="MFS_trans_sf"/>
</dbReference>
<dbReference type="RefSeq" id="XP_016256877.1">
    <property type="nucleotide sequence ID" value="XM_016412696.1"/>
</dbReference>
<evidence type="ECO:0000256" key="2">
    <source>
        <dbReference type="ARBA" id="ARBA00022692"/>
    </source>
</evidence>
<comment type="subcellular location">
    <subcellularLocation>
        <location evidence="1">Membrane</location>
        <topology evidence="1">Multi-pass membrane protein</topology>
    </subcellularLocation>
</comment>
<evidence type="ECO:0000313" key="6">
    <source>
        <dbReference type="EMBL" id="KIW36661.1"/>
    </source>
</evidence>
<gene>
    <name evidence="6" type="ORF">PV06_11079</name>
</gene>
<dbReference type="GeneID" id="27363153"/>
<name>A0A0D2A8L0_9EURO</name>
<dbReference type="Gene3D" id="1.20.1250.20">
    <property type="entry name" value="MFS general substrate transporter like domains"/>
    <property type="match status" value="1"/>
</dbReference>
<keyword evidence="2 5" id="KW-0812">Transmembrane</keyword>
<dbReference type="PANTHER" id="PTHR23501">
    <property type="entry name" value="MAJOR FACILITATOR SUPERFAMILY"/>
    <property type="match status" value="1"/>
</dbReference>
<evidence type="ECO:0000256" key="4">
    <source>
        <dbReference type="ARBA" id="ARBA00023136"/>
    </source>
</evidence>
<proteinExistence type="predicted"/>
<feature type="transmembrane region" description="Helical" evidence="5">
    <location>
        <begin position="195"/>
        <end position="216"/>
    </location>
</feature>
<feature type="transmembrane region" description="Helical" evidence="5">
    <location>
        <begin position="458"/>
        <end position="476"/>
    </location>
</feature>
<evidence type="ECO:0000256" key="1">
    <source>
        <dbReference type="ARBA" id="ARBA00004141"/>
    </source>
</evidence>
<feature type="transmembrane region" description="Helical" evidence="5">
    <location>
        <begin position="325"/>
        <end position="343"/>
    </location>
</feature>
<feature type="transmembrane region" description="Helical" evidence="5">
    <location>
        <begin position="386"/>
        <end position="407"/>
    </location>
</feature>
<feature type="transmembrane region" description="Helical" evidence="5">
    <location>
        <begin position="355"/>
        <end position="374"/>
    </location>
</feature>
<evidence type="ECO:0008006" key="8">
    <source>
        <dbReference type="Google" id="ProtNLM"/>
    </source>
</evidence>
<feature type="transmembrane region" description="Helical" evidence="5">
    <location>
        <begin position="67"/>
        <end position="86"/>
    </location>
</feature>
<feature type="transmembrane region" description="Helical" evidence="5">
    <location>
        <begin position="223"/>
        <end position="240"/>
    </location>
</feature>
<dbReference type="EMBL" id="KN847350">
    <property type="protein sequence ID" value="KIW36661.1"/>
    <property type="molecule type" value="Genomic_DNA"/>
</dbReference>
<keyword evidence="7" id="KW-1185">Reference proteome</keyword>
<reference evidence="6 7" key="1">
    <citation type="submission" date="2015-01" db="EMBL/GenBank/DDBJ databases">
        <title>The Genome Sequence of Exophiala oligosperma CBS72588.</title>
        <authorList>
            <consortium name="The Broad Institute Genomics Platform"/>
            <person name="Cuomo C."/>
            <person name="de Hoog S."/>
            <person name="Gorbushina A."/>
            <person name="Stielow B."/>
            <person name="Teixiera M."/>
            <person name="Abouelleil A."/>
            <person name="Chapman S.B."/>
            <person name="Priest M."/>
            <person name="Young S.K."/>
            <person name="Wortman J."/>
            <person name="Nusbaum C."/>
            <person name="Birren B."/>
        </authorList>
    </citation>
    <scope>NUCLEOTIDE SEQUENCE [LARGE SCALE GENOMIC DNA]</scope>
    <source>
        <strain evidence="6 7">CBS 72588</strain>
    </source>
</reference>
<dbReference type="GO" id="GO:0005886">
    <property type="term" value="C:plasma membrane"/>
    <property type="evidence" value="ECO:0007669"/>
    <property type="project" value="TreeGrafter"/>
</dbReference>
<dbReference type="PANTHER" id="PTHR23501:SF94">
    <property type="entry name" value="MAJOR FACILITATOR SUPERFAMILY (MFS) PROFILE DOMAIN-CONTAINING PROTEIN"/>
    <property type="match status" value="1"/>
</dbReference>
<dbReference type="AlphaFoldDB" id="A0A0D2A8L0"/>
<evidence type="ECO:0000256" key="3">
    <source>
        <dbReference type="ARBA" id="ARBA00022989"/>
    </source>
</evidence>